<accession>A0A7X1AM69</accession>
<protein>
    <submittedName>
        <fullName evidence="2">Hcp family type VI secretion system effector</fullName>
    </submittedName>
</protein>
<sequence>MAYHGYMSIKGQSQGLISAGCSTQDSIGNKCQEGHKDEIMVMSYNHNMLNTGNVRASTHGPVVITKNIDKSSPLLAVALSNREELDCVINFYRTSQSGQREKYYTVDIRGCIIANLTVEVPHAVLLTDVEAQEHLALRYREIIWTHHLAGTSGYGSWEAGR</sequence>
<dbReference type="SUPFAM" id="SSF141452">
    <property type="entry name" value="Hcp1-like"/>
    <property type="match status" value="1"/>
</dbReference>
<dbReference type="InterPro" id="IPR008514">
    <property type="entry name" value="T6SS_Hcp"/>
</dbReference>
<evidence type="ECO:0000313" key="3">
    <source>
        <dbReference type="Proteomes" id="UP000520513"/>
    </source>
</evidence>
<reference evidence="3 4" key="1">
    <citation type="submission" date="2020-04" db="EMBL/GenBank/DDBJ databases">
        <title>Pseudomonas crami sp. nov., a novel proteolytic bacterial species isolated from cream.</title>
        <authorList>
            <person name="Hofmann K."/>
            <person name="Woller A."/>
            <person name="Huptas C."/>
            <person name="Wenning M."/>
            <person name="Scherer S."/>
            <person name="Doll E.V."/>
        </authorList>
    </citation>
    <scope>NUCLEOTIDE SEQUENCE [LARGE SCALE GENOMIC DNA]</scope>
    <source>
        <strain evidence="1 4">WS 5096</strain>
        <strain evidence="2 3">WS 5106</strain>
    </source>
</reference>
<dbReference type="Pfam" id="PF05638">
    <property type="entry name" value="T6SS_HCP"/>
    <property type="match status" value="1"/>
</dbReference>
<evidence type="ECO:0000313" key="2">
    <source>
        <dbReference type="EMBL" id="MBC2407149.1"/>
    </source>
</evidence>
<dbReference type="InterPro" id="IPR036624">
    <property type="entry name" value="Hcp1-lik_sf"/>
</dbReference>
<dbReference type="NCBIfam" id="TIGR03344">
    <property type="entry name" value="VI_effect_Hcp1"/>
    <property type="match status" value="1"/>
</dbReference>
<name>A0A7X1AM69_9PSED</name>
<dbReference type="Proteomes" id="UP000534677">
    <property type="component" value="Unassembled WGS sequence"/>
</dbReference>
<evidence type="ECO:0000313" key="1">
    <source>
        <dbReference type="EMBL" id="MBC2381160.1"/>
    </source>
</evidence>
<gene>
    <name evidence="1" type="ORF">HF209_09400</name>
    <name evidence="2" type="ORF">HF257_14140</name>
</gene>
<evidence type="ECO:0000313" key="4">
    <source>
        <dbReference type="Proteomes" id="UP000534677"/>
    </source>
</evidence>
<dbReference type="EMBL" id="JAAXCY010000005">
    <property type="protein sequence ID" value="MBC2407149.1"/>
    <property type="molecule type" value="Genomic_DNA"/>
</dbReference>
<keyword evidence="4" id="KW-1185">Reference proteome</keyword>
<proteinExistence type="predicted"/>
<dbReference type="RefSeq" id="WP_185706507.1">
    <property type="nucleotide sequence ID" value="NZ_JAAXCY010000005.1"/>
</dbReference>
<dbReference type="Proteomes" id="UP000520513">
    <property type="component" value="Unassembled WGS sequence"/>
</dbReference>
<dbReference type="AlphaFoldDB" id="A0A7X1AM69"/>
<dbReference type="EMBL" id="JAAXCZ010000004">
    <property type="protein sequence ID" value="MBC2381160.1"/>
    <property type="molecule type" value="Genomic_DNA"/>
</dbReference>
<dbReference type="PANTHER" id="PTHR34319:SF7">
    <property type="entry name" value="HNH ENDONUCLEASE DOMAIN-CONTAINING PROTEIN"/>
    <property type="match status" value="1"/>
</dbReference>
<organism evidence="2 3">
    <name type="scientific">Pseudomonas cremoris</name>
    <dbReference type="NCBI Taxonomy" id="2724178"/>
    <lineage>
        <taxon>Bacteria</taxon>
        <taxon>Pseudomonadati</taxon>
        <taxon>Pseudomonadota</taxon>
        <taxon>Gammaproteobacteria</taxon>
        <taxon>Pseudomonadales</taxon>
        <taxon>Pseudomonadaceae</taxon>
        <taxon>Pseudomonas</taxon>
    </lineage>
</organism>
<dbReference type="PANTHER" id="PTHR34319">
    <property type="entry name" value="MAJOR EXPORTED PROTEIN"/>
    <property type="match status" value="1"/>
</dbReference>
<comment type="caution">
    <text evidence="2">The sequence shown here is derived from an EMBL/GenBank/DDBJ whole genome shotgun (WGS) entry which is preliminary data.</text>
</comment>
<dbReference type="InterPro" id="IPR052947">
    <property type="entry name" value="T6SS_Hcp1_domain"/>
</dbReference>
<dbReference type="Gene3D" id="2.30.110.20">
    <property type="entry name" value="Hcp1-like"/>
    <property type="match status" value="1"/>
</dbReference>